<dbReference type="GO" id="GO:0005886">
    <property type="term" value="C:plasma membrane"/>
    <property type="evidence" value="ECO:0007669"/>
    <property type="project" value="TreeGrafter"/>
</dbReference>
<name>G0NAX7_CAEBE</name>
<dbReference type="InterPro" id="IPR000719">
    <property type="entry name" value="Prot_kinase_dom"/>
</dbReference>
<dbReference type="GO" id="GO:0004383">
    <property type="term" value="F:guanylate cyclase activity"/>
    <property type="evidence" value="ECO:0007669"/>
    <property type="project" value="UniProtKB-EC"/>
</dbReference>
<sequence>MWPTSVEALRFYHTFSFSPGRRRLFGLSIVILIATLCVTSSNADADADAIPAPSPEASPSLGAGANPFLLESLVKRLPKKGDKKEILISYLAAVPTLMGEIDQYLLNLSASNSAQNSSKDRESFSKKLNQIVHCLTTDAYVSVVSGALVAAIVEINQDKTIIPDYQLKYVFGNTCGNDSHSTRLFMEHWQAGARVFIGPEKNCKTEAAMAASQNLPIISYRCNDQDISRDDYHYRTFARTVPPAGEIFKAFMSLMKQYNWRKFSVVYDVKKGQARNELFETLKRMVETENKFEEHKFEIMNVSRLEFSKMDISSQQDIQSVEHAIKSTMKTTRIYLTFDNVRLFRTMLSIMGELGLTKNEYMLIYVDTNYDWLNVYHAMNNHFLRNTMTYLHHSWDANNSSDRKMLDYARSALSIIPTPVKLNSQRFYNFWKKAGDYMHHFGVQKADNLKVKGNRIACYLYDAVYLYARAIHELVEDYGSDESYDPTADGKAIIDRIVNKKYRSIQGFDMRIDERGNSKGNFSLLSWQEVASVENKSDPKYYPLNHALDLTAIFVEAPNKDRLPILQFKNSKIHWQNGYPPPDEPNCGFHGEKCKEESWKDETVIYTSIVLGIAAVFLTAFVFNFCRSRRFEKELAQVWTIDPYEIRRVVGAVNNESTQSLLAADIALFNKTKTPWWSKQICHGSGMRGLASYKGTLVGLKDFIYSRKPREPARDVKKELRIMRQLAHPNVNNFLGIILGQQAITVVREYCSKGSLHDILRNENLKLDHMYIASFVDDLIKGMMYIHDSELKTHGNLKSTNCLITSRWTLQIADFGLRGLREGLQYDANFNIWENFLWTAPEGMVIEGVTPLLNPPTQKADVWSFAIIFHEICTREGPHKIYVQRGDVNGEGVHKKDSVQGRELVENTVRRVYSDPFFRPETAELEIQDYAKEVMHSCWHHDPDQRPVFKAIKADLKELFTQIYKQNIMDHMVLMMEKYQTQLEDLVDERTSELKDEQRRSQHLLQRMLPSSVAEQLLAGQDVIPEAFPPVTIYFSDIVGFTTISGESTPMEVVTFLNKLYTLFDSIIRRYDVYKVETIGDAYMVVSGVPQYKTTEYHAEQVAMMAIHILSAVRTFCIPHRTGEQLMIRIGMHTGPCVAGVVGKTMPRYTLFGDTVNTASRMESNGEALRIHCSSSTQKVLSSIDQGFMLEERGTMAIKGKGQMTTYWLNGRAGYEFTETIEDKMVVPDIFPRPNHKNRGSSWGVNRESSLSLATEKSSQLMKRQSAALNRTHNEYYNQPLNSGGFTSRGTSNREMPKLYEEDRESLLNQSASLFGSKTSGRKKSNASKHNGFSASRIFASTISNASSSRPSRPSTFDESLAHRKRSTSLPDGEKLNLDFLETANNNSVPAIPANVEGLEPPSFRRASIVDGYSSHSESPSQSQYPSYRDLTTAPHQRKRGIATVFPIRKRSLSCGDAVPVKQNENGTSGAITTAVSPRPTSRTLDGTVNMKTLANRASSPDEIIFQEDDEHALIDNDLFLTSNGNSKSEDGLRSCPQPRRKNKHSFLRDPSPLAKRIRDASPFGKKKPFWNSNKSAEHTSSPADSISRLFRRIRGGNSGNDYADLNHYCDDEEDLGDGVYEMQEMNELSRNGKLKNGRERMNGARTNRSMSCSPVDECGTLTDNSEPLLAIPSSSVGDSSISTSLSCS</sequence>
<dbReference type="InterPro" id="IPR050401">
    <property type="entry name" value="Cyclic_nucleotide_synthase"/>
</dbReference>
<evidence type="ECO:0000256" key="10">
    <source>
        <dbReference type="ARBA" id="ARBA00023239"/>
    </source>
</evidence>
<reference evidence="20" key="1">
    <citation type="submission" date="2011-07" db="EMBL/GenBank/DDBJ databases">
        <authorList>
            <consortium name="Caenorhabditis brenneri Sequencing and Analysis Consortium"/>
            <person name="Wilson R.K."/>
        </authorList>
    </citation>
    <scope>NUCLEOTIDE SEQUENCE [LARGE SCALE GENOMIC DNA]</scope>
    <source>
        <strain evidence="20">PB2801</strain>
    </source>
</reference>
<dbReference type="GO" id="GO:0005524">
    <property type="term" value="F:ATP binding"/>
    <property type="evidence" value="ECO:0007669"/>
    <property type="project" value="InterPro"/>
</dbReference>
<keyword evidence="14" id="KW-0175">Coiled coil</keyword>
<evidence type="ECO:0000256" key="6">
    <source>
        <dbReference type="ARBA" id="ARBA00022989"/>
    </source>
</evidence>
<dbReference type="InterPro" id="IPR028082">
    <property type="entry name" value="Peripla_BP_I"/>
</dbReference>
<dbReference type="SMART" id="SM00044">
    <property type="entry name" value="CYCc"/>
    <property type="match status" value="1"/>
</dbReference>
<dbReference type="EMBL" id="GL379855">
    <property type="protein sequence ID" value="EGT56379.1"/>
    <property type="molecule type" value="Genomic_DNA"/>
</dbReference>
<dbReference type="Gene3D" id="3.40.50.2300">
    <property type="match status" value="2"/>
</dbReference>
<feature type="region of interest" description="Disordered" evidence="15">
    <location>
        <begin position="1635"/>
        <end position="1689"/>
    </location>
</feature>
<keyword evidence="10 12" id="KW-0456">Lyase</keyword>
<dbReference type="Pfam" id="PF01094">
    <property type="entry name" value="ANF_receptor"/>
    <property type="match status" value="1"/>
</dbReference>
<protein>
    <recommendedName>
        <fullName evidence="3 13">Guanylate cyclase</fullName>
        <ecNumber evidence="3 13">4.6.1.2</ecNumber>
    </recommendedName>
</protein>
<evidence type="ECO:0000256" key="1">
    <source>
        <dbReference type="ARBA" id="ARBA00001436"/>
    </source>
</evidence>
<dbReference type="InterPro" id="IPR011009">
    <property type="entry name" value="Kinase-like_dom_sf"/>
</dbReference>
<keyword evidence="11 13" id="KW-0141">cGMP biosynthesis</keyword>
<dbReference type="InterPro" id="IPR001828">
    <property type="entry name" value="ANF_lig-bd_rcpt"/>
</dbReference>
<evidence type="ECO:0000256" key="14">
    <source>
        <dbReference type="SAM" id="Coils"/>
    </source>
</evidence>
<dbReference type="FunCoup" id="G0NAX7">
    <property type="interactions" value="71"/>
</dbReference>
<dbReference type="Gene3D" id="1.10.510.10">
    <property type="entry name" value="Transferase(Phosphotransferase) domain 1"/>
    <property type="match status" value="1"/>
</dbReference>
<dbReference type="Gene3D" id="3.30.70.1230">
    <property type="entry name" value="Nucleotide cyclase"/>
    <property type="match status" value="1"/>
</dbReference>
<dbReference type="PROSITE" id="PS50125">
    <property type="entry name" value="GUANYLATE_CYCLASE_2"/>
    <property type="match status" value="1"/>
</dbReference>
<dbReference type="Pfam" id="PF00211">
    <property type="entry name" value="Guanylate_cyc"/>
    <property type="match status" value="1"/>
</dbReference>
<dbReference type="Proteomes" id="UP000008068">
    <property type="component" value="Unassembled WGS sequence"/>
</dbReference>
<dbReference type="InParanoid" id="G0NAX7"/>
<feature type="region of interest" description="Disordered" evidence="15">
    <location>
        <begin position="1459"/>
        <end position="1482"/>
    </location>
</feature>
<dbReference type="PROSITE" id="PS50011">
    <property type="entry name" value="PROTEIN_KINASE_DOM"/>
    <property type="match status" value="1"/>
</dbReference>
<feature type="region of interest" description="Disordered" evidence="15">
    <location>
        <begin position="1411"/>
        <end position="1436"/>
    </location>
</feature>
<feature type="chain" id="PRO_5003404821" description="Guanylate cyclase" evidence="16">
    <location>
        <begin position="46"/>
        <end position="1689"/>
    </location>
</feature>
<gene>
    <name evidence="19" type="primary">Cbn-gcy-12</name>
    <name evidence="19" type="ORF">CAEBREN_21288</name>
</gene>
<dbReference type="HOGENOM" id="CLU_001072_0_0_1"/>
<accession>G0NAX7</accession>
<dbReference type="GO" id="GO:0035556">
    <property type="term" value="P:intracellular signal transduction"/>
    <property type="evidence" value="ECO:0007669"/>
    <property type="project" value="InterPro"/>
</dbReference>
<feature type="region of interest" description="Disordered" evidence="15">
    <location>
        <begin position="1344"/>
        <end position="1374"/>
    </location>
</feature>
<proteinExistence type="inferred from homology"/>
<feature type="compositionally biased region" description="Low complexity" evidence="15">
    <location>
        <begin position="1674"/>
        <end position="1689"/>
    </location>
</feature>
<dbReference type="GO" id="GO:0007168">
    <property type="term" value="P:receptor guanylyl cyclase signaling pathway"/>
    <property type="evidence" value="ECO:0007669"/>
    <property type="project" value="TreeGrafter"/>
</dbReference>
<evidence type="ECO:0000256" key="16">
    <source>
        <dbReference type="SAM" id="SignalP"/>
    </source>
</evidence>
<dbReference type="InterPro" id="IPR018297">
    <property type="entry name" value="A/G_cyclase_CS"/>
</dbReference>
<feature type="signal peptide" evidence="16">
    <location>
        <begin position="1"/>
        <end position="45"/>
    </location>
</feature>
<dbReference type="EC" id="4.6.1.2" evidence="3 13"/>
<evidence type="ECO:0000256" key="13">
    <source>
        <dbReference type="RuleBase" id="RU003431"/>
    </source>
</evidence>
<evidence type="ECO:0000256" key="3">
    <source>
        <dbReference type="ARBA" id="ARBA00012202"/>
    </source>
</evidence>
<dbReference type="STRING" id="135651.G0NAX7"/>
<keyword evidence="20" id="KW-1185">Reference proteome</keyword>
<dbReference type="GO" id="GO:0004672">
    <property type="term" value="F:protein kinase activity"/>
    <property type="evidence" value="ECO:0007669"/>
    <property type="project" value="InterPro"/>
</dbReference>
<evidence type="ECO:0000256" key="4">
    <source>
        <dbReference type="ARBA" id="ARBA00022692"/>
    </source>
</evidence>
<feature type="compositionally biased region" description="Low complexity" evidence="15">
    <location>
        <begin position="1413"/>
        <end position="1428"/>
    </location>
</feature>
<feature type="compositionally biased region" description="Polar residues" evidence="15">
    <location>
        <begin position="1463"/>
        <end position="1482"/>
    </location>
</feature>
<dbReference type="SUPFAM" id="SSF56112">
    <property type="entry name" value="Protein kinase-like (PK-like)"/>
    <property type="match status" value="1"/>
</dbReference>
<dbReference type="FunFam" id="3.40.50.2300:FF:000797">
    <property type="entry name" value="Guanylate cyclase"/>
    <property type="match status" value="1"/>
</dbReference>
<keyword evidence="5" id="KW-0547">Nucleotide-binding</keyword>
<feature type="compositionally biased region" description="Polar residues" evidence="15">
    <location>
        <begin position="1571"/>
        <end position="1584"/>
    </location>
</feature>
<dbReference type="GO" id="GO:0001653">
    <property type="term" value="F:peptide receptor activity"/>
    <property type="evidence" value="ECO:0007669"/>
    <property type="project" value="TreeGrafter"/>
</dbReference>
<comment type="subcellular location">
    <subcellularLocation>
        <location evidence="2">Membrane</location>
        <topology evidence="2">Single-pass type I membrane protein</topology>
    </subcellularLocation>
</comment>
<dbReference type="InterPro" id="IPR029787">
    <property type="entry name" value="Nucleotide_cyclase"/>
</dbReference>
<dbReference type="FunFam" id="1.10.510.10:FF:001407">
    <property type="entry name" value="Guanylate cyclase"/>
    <property type="match status" value="1"/>
</dbReference>
<evidence type="ECO:0000256" key="12">
    <source>
        <dbReference type="RuleBase" id="RU000405"/>
    </source>
</evidence>
<comment type="catalytic activity">
    <reaction evidence="1 13">
        <text>GTP = 3',5'-cyclic GMP + diphosphate</text>
        <dbReference type="Rhea" id="RHEA:13665"/>
        <dbReference type="ChEBI" id="CHEBI:33019"/>
        <dbReference type="ChEBI" id="CHEBI:37565"/>
        <dbReference type="ChEBI" id="CHEBI:57746"/>
        <dbReference type="EC" id="4.6.1.2"/>
    </reaction>
</comment>
<feature type="compositionally biased region" description="Low complexity" evidence="15">
    <location>
        <begin position="1344"/>
        <end position="1357"/>
    </location>
</feature>
<feature type="domain" description="Protein kinase" evidence="17">
    <location>
        <begin position="644"/>
        <end position="960"/>
    </location>
</feature>
<dbReference type="CDD" id="cd07302">
    <property type="entry name" value="CHD"/>
    <property type="match status" value="1"/>
</dbReference>
<evidence type="ECO:0000256" key="8">
    <source>
        <dbReference type="ARBA" id="ARBA00023170"/>
    </source>
</evidence>
<evidence type="ECO:0000256" key="2">
    <source>
        <dbReference type="ARBA" id="ARBA00004479"/>
    </source>
</evidence>
<dbReference type="InterPro" id="IPR001245">
    <property type="entry name" value="Ser-Thr/Tyr_kinase_cat_dom"/>
</dbReference>
<keyword evidence="7" id="KW-0472">Membrane</keyword>
<dbReference type="PANTHER" id="PTHR11920:SF501">
    <property type="entry name" value="GUANYLATE CYCLASE 32E"/>
    <property type="match status" value="1"/>
</dbReference>
<evidence type="ECO:0000259" key="18">
    <source>
        <dbReference type="PROSITE" id="PS50125"/>
    </source>
</evidence>
<feature type="region of interest" description="Disordered" evidence="15">
    <location>
        <begin position="1522"/>
        <end position="1584"/>
    </location>
</feature>
<evidence type="ECO:0000259" key="17">
    <source>
        <dbReference type="PROSITE" id="PS50011"/>
    </source>
</evidence>
<evidence type="ECO:0000256" key="11">
    <source>
        <dbReference type="ARBA" id="ARBA00023293"/>
    </source>
</evidence>
<keyword evidence="9" id="KW-0325">Glycoprotein</keyword>
<evidence type="ECO:0000256" key="9">
    <source>
        <dbReference type="ARBA" id="ARBA00023180"/>
    </source>
</evidence>
<evidence type="ECO:0000256" key="15">
    <source>
        <dbReference type="SAM" id="MobiDB-lite"/>
    </source>
</evidence>
<organism evidence="20">
    <name type="scientific">Caenorhabditis brenneri</name>
    <name type="common">Nematode worm</name>
    <dbReference type="NCBI Taxonomy" id="135651"/>
    <lineage>
        <taxon>Eukaryota</taxon>
        <taxon>Metazoa</taxon>
        <taxon>Ecdysozoa</taxon>
        <taxon>Nematoda</taxon>
        <taxon>Chromadorea</taxon>
        <taxon>Rhabditida</taxon>
        <taxon>Rhabditina</taxon>
        <taxon>Rhabditomorpha</taxon>
        <taxon>Rhabditoidea</taxon>
        <taxon>Rhabditidae</taxon>
        <taxon>Peloderinae</taxon>
        <taxon>Caenorhabditis</taxon>
    </lineage>
</organism>
<dbReference type="PROSITE" id="PS00452">
    <property type="entry name" value="GUANYLATE_CYCLASE_1"/>
    <property type="match status" value="1"/>
</dbReference>
<dbReference type="Pfam" id="PF07714">
    <property type="entry name" value="PK_Tyr_Ser-Thr"/>
    <property type="match status" value="1"/>
</dbReference>
<feature type="domain" description="Guanylate cyclase" evidence="18">
    <location>
        <begin position="1032"/>
        <end position="1163"/>
    </location>
</feature>
<evidence type="ECO:0000256" key="5">
    <source>
        <dbReference type="ARBA" id="ARBA00022741"/>
    </source>
</evidence>
<dbReference type="OrthoDB" id="302535at2759"/>
<comment type="similarity">
    <text evidence="12">Belongs to the adenylyl cyclase class-4/guanylyl cyclase family.</text>
</comment>
<keyword evidence="4" id="KW-0812">Transmembrane</keyword>
<dbReference type="InterPro" id="IPR001054">
    <property type="entry name" value="A/G_cyclase"/>
</dbReference>
<dbReference type="SUPFAM" id="SSF53822">
    <property type="entry name" value="Periplasmic binding protein-like I"/>
    <property type="match status" value="1"/>
</dbReference>
<dbReference type="OMA" id="PTDEPMC"/>
<dbReference type="FunFam" id="3.30.70.1230:FF:000044">
    <property type="entry name" value="Guanylate cyclase"/>
    <property type="match status" value="1"/>
</dbReference>
<dbReference type="PANTHER" id="PTHR11920">
    <property type="entry name" value="GUANYLYL CYCLASE"/>
    <property type="match status" value="1"/>
</dbReference>
<evidence type="ECO:0000256" key="7">
    <source>
        <dbReference type="ARBA" id="ARBA00023136"/>
    </source>
</evidence>
<keyword evidence="8" id="KW-0675">Receptor</keyword>
<feature type="coiled-coil region" evidence="14">
    <location>
        <begin position="969"/>
        <end position="996"/>
    </location>
</feature>
<dbReference type="eggNOG" id="KOG1023">
    <property type="taxonomic scope" value="Eukaryota"/>
</dbReference>
<evidence type="ECO:0000313" key="19">
    <source>
        <dbReference type="EMBL" id="EGT56379.1"/>
    </source>
</evidence>
<keyword evidence="16" id="KW-0732">Signal</keyword>
<keyword evidence="6" id="KW-1133">Transmembrane helix</keyword>
<evidence type="ECO:0000313" key="20">
    <source>
        <dbReference type="Proteomes" id="UP000008068"/>
    </source>
</evidence>
<dbReference type="SUPFAM" id="SSF55073">
    <property type="entry name" value="Nucleotide cyclase"/>
    <property type="match status" value="1"/>
</dbReference>
<dbReference type="GO" id="GO:0004016">
    <property type="term" value="F:adenylate cyclase activity"/>
    <property type="evidence" value="ECO:0007669"/>
    <property type="project" value="TreeGrafter"/>
</dbReference>